<keyword evidence="1" id="KW-1133">Transmembrane helix</keyword>
<gene>
    <name evidence="4" type="ORF">GZH47_11910</name>
</gene>
<keyword evidence="1" id="KW-0472">Membrane</keyword>
<evidence type="ECO:0000259" key="2">
    <source>
        <dbReference type="Pfam" id="PF13786"/>
    </source>
</evidence>
<proteinExistence type="predicted"/>
<evidence type="ECO:0000313" key="4">
    <source>
        <dbReference type="EMBL" id="QHW31476.1"/>
    </source>
</evidence>
<feature type="domain" description="DUF5643" evidence="3">
    <location>
        <begin position="232"/>
        <end position="334"/>
    </location>
</feature>
<reference evidence="4 5" key="1">
    <citation type="submission" date="2020-02" db="EMBL/GenBank/DDBJ databases">
        <title>Paenibacillus sp. nov., isolated from rhizosphere soil of tomato.</title>
        <authorList>
            <person name="Weon H.-Y."/>
            <person name="Lee S.A."/>
        </authorList>
    </citation>
    <scope>NUCLEOTIDE SEQUENCE [LARGE SCALE GENOMIC DNA]</scope>
    <source>
        <strain evidence="4 5">14171R-81</strain>
    </source>
</reference>
<dbReference type="AlphaFoldDB" id="A0A6C0NZU7"/>
<evidence type="ECO:0000259" key="3">
    <source>
        <dbReference type="Pfam" id="PF18705"/>
    </source>
</evidence>
<dbReference type="RefSeq" id="WP_162640283.1">
    <property type="nucleotide sequence ID" value="NZ_CP048286.1"/>
</dbReference>
<keyword evidence="1" id="KW-0812">Transmembrane</keyword>
<feature type="transmembrane region" description="Helical" evidence="1">
    <location>
        <begin position="52"/>
        <end position="69"/>
    </location>
</feature>
<dbReference type="Proteomes" id="UP000479114">
    <property type="component" value="Chromosome"/>
</dbReference>
<keyword evidence="5" id="KW-1185">Reference proteome</keyword>
<dbReference type="Pfam" id="PF18705">
    <property type="entry name" value="DUF5643"/>
    <property type="match status" value="1"/>
</dbReference>
<dbReference type="KEGG" id="prz:GZH47_11910"/>
<dbReference type="EMBL" id="CP048286">
    <property type="protein sequence ID" value="QHW31476.1"/>
    <property type="molecule type" value="Genomic_DNA"/>
</dbReference>
<dbReference type="InterPro" id="IPR040680">
    <property type="entry name" value="DUF5643"/>
</dbReference>
<protein>
    <submittedName>
        <fullName evidence="4">DUF4179 domain-containing protein</fullName>
    </submittedName>
</protein>
<feature type="domain" description="DUF4179" evidence="2">
    <location>
        <begin position="47"/>
        <end position="140"/>
    </location>
</feature>
<evidence type="ECO:0000256" key="1">
    <source>
        <dbReference type="SAM" id="Phobius"/>
    </source>
</evidence>
<organism evidence="4 5">
    <name type="scientific">Paenibacillus rhizovicinus</name>
    <dbReference type="NCBI Taxonomy" id="2704463"/>
    <lineage>
        <taxon>Bacteria</taxon>
        <taxon>Bacillati</taxon>
        <taxon>Bacillota</taxon>
        <taxon>Bacilli</taxon>
        <taxon>Bacillales</taxon>
        <taxon>Paenibacillaceae</taxon>
        <taxon>Paenibacillus</taxon>
    </lineage>
</organism>
<dbReference type="Pfam" id="PF13786">
    <property type="entry name" value="DUF4179"/>
    <property type="match status" value="1"/>
</dbReference>
<dbReference type="InterPro" id="IPR025436">
    <property type="entry name" value="DUF4179"/>
</dbReference>
<sequence length="450" mass="49061">MILPEHEHAVEAGLASEQAAWDAAPLPNGVDEAVLRGMLRARRTTRRRSRRAMIAASAAVIIALLLGMVRVSPAFASAVAGLPGLSGIVSLVAGDQGLEGAVSNDYVQPVDAGDSHDGVTFAVKGIIADDTRLNVFYTVKLPSAASYVPYEEPRMYDADTGEALPVSISFGAVDTSGKPKKAFQERMDVSISAGHAMPERVRMSVKLMGYPEEKTWNVVIPIDKARFADMKETIPLAQTVTVQGQRMRFAQAVVHPTSITVDVAFDEANSMKLFSLSDLRIVTDTGEVLRSYGSTQVSPDKMKLQFESAFFAKPKHLTLIGSKIMALDKSKLELALDLGQQRLVKSPDDRVRFIAAEKTGADVYTVKLGVKTNRDRDNFNFTIVDGAFHDAAGTEFQFGSLRTSTDNGADEDEVITTFEAKLDKPFTNPLTFPIVNYPSWIEQPFEVKLK</sequence>
<name>A0A6C0NZU7_9BACL</name>
<accession>A0A6C0NZU7</accession>
<evidence type="ECO:0000313" key="5">
    <source>
        <dbReference type="Proteomes" id="UP000479114"/>
    </source>
</evidence>